<dbReference type="PANTHER" id="PTHR33308:SF9">
    <property type="entry name" value="PEPTIDOGLYCAN HYDROLASE FLGJ"/>
    <property type="match status" value="1"/>
</dbReference>
<gene>
    <name evidence="4" type="ORF">L3081_16045</name>
</gene>
<feature type="domain" description="Flagellar protein FlgJ N-terminal" evidence="3">
    <location>
        <begin position="59"/>
        <end position="109"/>
    </location>
</feature>
<dbReference type="InterPro" id="IPR019301">
    <property type="entry name" value="Flagellar_prot_FlgJ_N"/>
</dbReference>
<comment type="caution">
    <text evidence="4">The sequence shown here is derived from an EMBL/GenBank/DDBJ whole genome shotgun (WGS) entry which is preliminary data.</text>
</comment>
<evidence type="ECO:0000313" key="5">
    <source>
        <dbReference type="Proteomes" id="UP001139646"/>
    </source>
</evidence>
<name>A0ABS9X364_9GAMM</name>
<dbReference type="Pfam" id="PF10135">
    <property type="entry name" value="Rod-binding"/>
    <property type="match status" value="1"/>
</dbReference>
<accession>A0ABS9X364</accession>
<sequence length="254" mass="27820">MADNLLNTSNFEQARNSLELTGLNAIRRQSKESDGESKKAALQEAAQQFEAIFMQMLLKSMRKAEDVLESDSPFNSESTKFYRDMSDQQMAIELSSNGSLGLTDLIVRQLGGGDDNFTPRTVLRNDGNLEQINRQSSKISANEKSVAMDDMATQPSNPFTLYSSSKAALTSNQNEQNGNDSVTRIPFVPPRNNLDETAKNGQSVNFSTPSFAEPKDFVTALTEPAKIVQEKIGVPFQVVIAQAALETGLGNKNN</sequence>
<evidence type="ECO:0000256" key="2">
    <source>
        <dbReference type="ARBA" id="ARBA00022801"/>
    </source>
</evidence>
<dbReference type="Gene3D" id="1.10.530.10">
    <property type="match status" value="1"/>
</dbReference>
<evidence type="ECO:0000313" key="4">
    <source>
        <dbReference type="EMBL" id="MCI2284626.1"/>
    </source>
</evidence>
<dbReference type="RefSeq" id="WP_242287106.1">
    <property type="nucleotide sequence ID" value="NZ_JAKKSL010000003.1"/>
</dbReference>
<evidence type="ECO:0000259" key="3">
    <source>
        <dbReference type="Pfam" id="PF10135"/>
    </source>
</evidence>
<proteinExistence type="predicted"/>
<dbReference type="EMBL" id="JAKKSL010000003">
    <property type="protein sequence ID" value="MCI2284626.1"/>
    <property type="molecule type" value="Genomic_DNA"/>
</dbReference>
<protein>
    <submittedName>
        <fullName evidence="4">Rod-binding protein</fullName>
    </submittedName>
</protein>
<dbReference type="InterPro" id="IPR051056">
    <property type="entry name" value="Glycosyl_Hydrolase_73"/>
</dbReference>
<keyword evidence="1" id="KW-1005">Bacterial flagellum biogenesis</keyword>
<evidence type="ECO:0000256" key="1">
    <source>
        <dbReference type="ARBA" id="ARBA00022795"/>
    </source>
</evidence>
<keyword evidence="5" id="KW-1185">Reference proteome</keyword>
<dbReference type="PANTHER" id="PTHR33308">
    <property type="entry name" value="PEPTIDOGLYCAN HYDROLASE FLGJ"/>
    <property type="match status" value="1"/>
</dbReference>
<reference evidence="4" key="1">
    <citation type="submission" date="2022-01" db="EMBL/GenBank/DDBJ databases">
        <title>Colwellia maritima, isolated from seawater.</title>
        <authorList>
            <person name="Kristyanto S."/>
            <person name="Jung J."/>
            <person name="Jeon C.O."/>
        </authorList>
    </citation>
    <scope>NUCLEOTIDE SEQUENCE</scope>
    <source>
        <strain evidence="4">MSW7</strain>
    </source>
</reference>
<organism evidence="4 5">
    <name type="scientific">Colwellia maritima</name>
    <dbReference type="NCBI Taxonomy" id="2912588"/>
    <lineage>
        <taxon>Bacteria</taxon>
        <taxon>Pseudomonadati</taxon>
        <taxon>Pseudomonadota</taxon>
        <taxon>Gammaproteobacteria</taxon>
        <taxon>Alteromonadales</taxon>
        <taxon>Colwelliaceae</taxon>
        <taxon>Colwellia</taxon>
    </lineage>
</organism>
<dbReference type="Proteomes" id="UP001139646">
    <property type="component" value="Unassembled WGS sequence"/>
</dbReference>
<keyword evidence="2" id="KW-0378">Hydrolase</keyword>